<protein>
    <submittedName>
        <fullName evidence="1">SAC3/GANP/Nin1/mts3/eIF-3 p25 family-domain-containing protein</fullName>
    </submittedName>
</protein>
<accession>A0ACC0UIS8</accession>
<gene>
    <name evidence="1" type="ORF">F5148DRAFT_1274189</name>
</gene>
<proteinExistence type="predicted"/>
<evidence type="ECO:0000313" key="1">
    <source>
        <dbReference type="EMBL" id="KAI9511556.1"/>
    </source>
</evidence>
<sequence>MSAESWPPQLKEWVASCLGQMTDGNREEAQAELRQVISDAYSSKTLWSTDWAGVQLKSLLPKPMPIMGNHSLKRKLDSPTGQSKKSKKNQANKASMVLALDVGDRAALSRRAERFRREHELEKQKQNGGGGQASSLRANQRTAHPFVNISRSATPFANADDPEADPNVPNWDQHTIVGTSQEIFKDYLRLTSDPKPEQIRPYHVLQQTLTELKKRWREKVPYNWICSQFKSLRQDLTVQRIKNDFTVAVYEIHARMALEVADMVEYNQCQSSLKGLYELGIPGNVEEFTAYRILLLLHGRNRSELNLYVSQLTSKQKASLAVKHALAVQRSLALGNYHAFFEQYLNAPNMGAYIMDHFVDRERLRALLIMTKAYQRLSLAFIHQELAFDSLGHVREFLMSHRAAHFVSPNSPDAETLLDCRAVSVELPAVLEERYRKVQIKGAI</sequence>
<dbReference type="Proteomes" id="UP001207468">
    <property type="component" value="Unassembled WGS sequence"/>
</dbReference>
<dbReference type="EMBL" id="JAGFNK010000020">
    <property type="protein sequence ID" value="KAI9511556.1"/>
    <property type="molecule type" value="Genomic_DNA"/>
</dbReference>
<reference evidence="1" key="1">
    <citation type="submission" date="2021-03" db="EMBL/GenBank/DDBJ databases">
        <title>Evolutionary priming and transition to the ectomycorrhizal habit in an iconic lineage of mushroom-forming fungi: is preadaptation a requirement?</title>
        <authorList>
            <consortium name="DOE Joint Genome Institute"/>
            <person name="Looney B.P."/>
            <person name="Miyauchi S."/>
            <person name="Morin E."/>
            <person name="Drula E."/>
            <person name="Courty P.E."/>
            <person name="Chicoki N."/>
            <person name="Fauchery L."/>
            <person name="Kohler A."/>
            <person name="Kuo A."/>
            <person name="LaButti K."/>
            <person name="Pangilinan J."/>
            <person name="Lipzen A."/>
            <person name="Riley R."/>
            <person name="Andreopoulos W."/>
            <person name="He G."/>
            <person name="Johnson J."/>
            <person name="Barry K.W."/>
            <person name="Grigoriev I.V."/>
            <person name="Nagy L."/>
            <person name="Hibbett D."/>
            <person name="Henrissat B."/>
            <person name="Matheny P.B."/>
            <person name="Labbe J."/>
            <person name="Martin A.F."/>
        </authorList>
    </citation>
    <scope>NUCLEOTIDE SEQUENCE</scope>
    <source>
        <strain evidence="1">BPL698</strain>
    </source>
</reference>
<organism evidence="1 2">
    <name type="scientific">Russula earlei</name>
    <dbReference type="NCBI Taxonomy" id="71964"/>
    <lineage>
        <taxon>Eukaryota</taxon>
        <taxon>Fungi</taxon>
        <taxon>Dikarya</taxon>
        <taxon>Basidiomycota</taxon>
        <taxon>Agaricomycotina</taxon>
        <taxon>Agaricomycetes</taxon>
        <taxon>Russulales</taxon>
        <taxon>Russulaceae</taxon>
        <taxon>Russula</taxon>
    </lineage>
</organism>
<evidence type="ECO:0000313" key="2">
    <source>
        <dbReference type="Proteomes" id="UP001207468"/>
    </source>
</evidence>
<name>A0ACC0UIS8_9AGAM</name>
<comment type="caution">
    <text evidence="1">The sequence shown here is derived from an EMBL/GenBank/DDBJ whole genome shotgun (WGS) entry which is preliminary data.</text>
</comment>
<keyword evidence="2" id="KW-1185">Reference proteome</keyword>